<reference evidence="2" key="1">
    <citation type="submission" date="2018-04" db="EMBL/GenBank/DDBJ databases">
        <title>Transcriptome assembly of Sipha flava.</title>
        <authorList>
            <person name="Scully E.D."/>
            <person name="Geib S.M."/>
            <person name="Palmer N.A."/>
            <person name="Koch K."/>
            <person name="Bradshaw J."/>
            <person name="Heng-Moss T."/>
            <person name="Sarath G."/>
        </authorList>
    </citation>
    <scope>NUCLEOTIDE SEQUENCE</scope>
</reference>
<protein>
    <submittedName>
        <fullName evidence="2">Uncharacterized protein</fullName>
    </submittedName>
</protein>
<evidence type="ECO:0000256" key="1">
    <source>
        <dbReference type="SAM" id="MobiDB-lite"/>
    </source>
</evidence>
<proteinExistence type="predicted"/>
<sequence>MSVSLCVLRFELTEDDNTQLDGVILPTLTNWDKRKIMSCRGRRKSRELTVETYGRVDGTAPVESLINGNSKKIDFLKKPNSQTNSKGSTSKGLKKKQKNKRNNVENVSNAAEQINFISGNPFVEVTKGVLHVYKEK</sequence>
<evidence type="ECO:0000313" key="2">
    <source>
        <dbReference type="EMBL" id="MBY77912.1"/>
    </source>
</evidence>
<dbReference type="EMBL" id="GGMS01008709">
    <property type="protein sequence ID" value="MBY77912.1"/>
    <property type="molecule type" value="Transcribed_RNA"/>
</dbReference>
<accession>A0A2S2QL53</accession>
<gene>
    <name evidence="2" type="ORF">g.16374</name>
</gene>
<dbReference type="AlphaFoldDB" id="A0A2S2QL53"/>
<dbReference type="OrthoDB" id="273556at2759"/>
<feature type="region of interest" description="Disordered" evidence="1">
    <location>
        <begin position="73"/>
        <end position="107"/>
    </location>
</feature>
<organism evidence="2">
    <name type="scientific">Sipha flava</name>
    <name type="common">yellow sugarcane aphid</name>
    <dbReference type="NCBI Taxonomy" id="143950"/>
    <lineage>
        <taxon>Eukaryota</taxon>
        <taxon>Metazoa</taxon>
        <taxon>Ecdysozoa</taxon>
        <taxon>Arthropoda</taxon>
        <taxon>Hexapoda</taxon>
        <taxon>Insecta</taxon>
        <taxon>Pterygota</taxon>
        <taxon>Neoptera</taxon>
        <taxon>Paraneoptera</taxon>
        <taxon>Hemiptera</taxon>
        <taxon>Sternorrhyncha</taxon>
        <taxon>Aphidomorpha</taxon>
        <taxon>Aphidoidea</taxon>
        <taxon>Aphididae</taxon>
        <taxon>Sipha</taxon>
    </lineage>
</organism>
<feature type="compositionally biased region" description="Basic residues" evidence="1">
    <location>
        <begin position="92"/>
        <end position="101"/>
    </location>
</feature>
<name>A0A2S2QL53_9HEMI</name>